<dbReference type="CDD" id="cd06429">
    <property type="entry name" value="GT8_like_1"/>
    <property type="match status" value="1"/>
</dbReference>
<name>A0A484LTB8_9ASTE</name>
<gene>
    <name evidence="8" type="ORF">CCAM_LOCUS21330</name>
</gene>
<evidence type="ECO:0000256" key="6">
    <source>
        <dbReference type="SAM" id="MobiDB-lite"/>
    </source>
</evidence>
<dbReference type="GO" id="GO:0003676">
    <property type="term" value="F:nucleic acid binding"/>
    <property type="evidence" value="ECO:0007669"/>
    <property type="project" value="InterPro"/>
</dbReference>
<dbReference type="UniPathway" id="UPA00845"/>
<dbReference type="InterPro" id="IPR054722">
    <property type="entry name" value="PolX-like_BBD"/>
</dbReference>
<feature type="compositionally biased region" description="Basic residues" evidence="6">
    <location>
        <begin position="199"/>
        <end position="218"/>
    </location>
</feature>
<organism evidence="8 9">
    <name type="scientific">Cuscuta campestris</name>
    <dbReference type="NCBI Taxonomy" id="132261"/>
    <lineage>
        <taxon>Eukaryota</taxon>
        <taxon>Viridiplantae</taxon>
        <taxon>Streptophyta</taxon>
        <taxon>Embryophyta</taxon>
        <taxon>Tracheophyta</taxon>
        <taxon>Spermatophyta</taxon>
        <taxon>Magnoliopsida</taxon>
        <taxon>eudicotyledons</taxon>
        <taxon>Gunneridae</taxon>
        <taxon>Pentapetalae</taxon>
        <taxon>asterids</taxon>
        <taxon>lamiids</taxon>
        <taxon>Solanales</taxon>
        <taxon>Convolvulaceae</taxon>
        <taxon>Cuscuteae</taxon>
        <taxon>Cuscuta</taxon>
        <taxon>Cuscuta subgen. Grammica</taxon>
        <taxon>Cuscuta sect. Cleistogrammica</taxon>
    </lineage>
</organism>
<evidence type="ECO:0000313" key="8">
    <source>
        <dbReference type="EMBL" id="VFQ79554.1"/>
    </source>
</evidence>
<dbReference type="Pfam" id="PF14223">
    <property type="entry name" value="Retrotran_gag_2"/>
    <property type="match status" value="1"/>
</dbReference>
<evidence type="ECO:0000256" key="1">
    <source>
        <dbReference type="ARBA" id="ARBA00004877"/>
    </source>
</evidence>
<evidence type="ECO:0000259" key="7">
    <source>
        <dbReference type="PROSITE" id="PS50158"/>
    </source>
</evidence>
<dbReference type="InterPro" id="IPR029044">
    <property type="entry name" value="Nucleotide-diphossugar_trans"/>
</dbReference>
<accession>A0A484LTB8</accession>
<proteinExistence type="inferred from homology"/>
<feature type="compositionally biased region" description="Basic and acidic residues" evidence="6">
    <location>
        <begin position="415"/>
        <end position="428"/>
    </location>
</feature>
<keyword evidence="4" id="KW-0808">Transferase</keyword>
<keyword evidence="5" id="KW-0479">Metal-binding</keyword>
<dbReference type="InterPro" id="IPR002495">
    <property type="entry name" value="Glyco_trans_8"/>
</dbReference>
<keyword evidence="9" id="KW-1185">Reference proteome</keyword>
<reference evidence="8 9" key="1">
    <citation type="submission" date="2018-04" db="EMBL/GenBank/DDBJ databases">
        <authorList>
            <person name="Vogel A."/>
        </authorList>
    </citation>
    <scope>NUCLEOTIDE SEQUENCE [LARGE SCALE GENOMIC DNA]</scope>
</reference>
<sequence>MAEDGKFRIEKFDGTDFSWWKMQIEDLLVQKDLDVVLGDKPEKMSDADWAGLDRKAMSVIRLSLTKNVAFNILKEKTAKGIMDALSNMYEKPSAANKVFLIRELVNTRMKEGTSVTEHINKLNSILARLLSVGIKFDDEVQALLLLSSLPDSWSGTVTAVTGSVGTVGFTFDQIRDLVLGEDVRRKSSGESSGELLHVGRGRRNSRGSGSRNRRRSQSKTRDCSGVTCWKCKEVGHFRNQCPNDKKVNIAEGCTSDEEVLLTCCAESSVDSWVMDSGASFHATHSGEALQNLVIGDFGKVRLADDSALEVMGMGDMVLKTSVGFWTLKDVRVVPALKKCLISVRQLDEQGHEVKFRDGQWKVVKGNLVMARGKKRGSLYLVELPSEGVTVPVQKRNKVRSKESRGQNKVVYAREKPRATGQTQDERAWKGSRGPVRGICGSGSSRGASAKLPRRQWVRRTSIPAVGTSPENFLLSTEIVCSRDVPGSGSVRLQWEPVGTEDKSVADFAVTDVLETWSLGELQRAFQLSDDRAAATGELRKITRCTGDRGGWQLMFIKPPSGRMRAEKDYSMYRRSWRMAVDVYQASKWENTSGNVIVHRTFLALQSDPLKTRLDLVHQQASDHMALVNVYAAYARKLKLEISKQLKLFEELAQTFSDLQMKPNYQTALFQTEGPMDEDVLRQFEKEVKDKIKVTRSMITETKESYDNQLKIQKLKDTIFAVSELLQKAKKNGAFASSIAAKSTPKSLHCVAMRLMGERIANPDKYRDEPPKPEFEDPTLYHYAIFSDNVIAVSVVVNSVIKNAKEPWKHVFHIVTDKMNLAAIKVWFRMRPIGGGAHIEIKSIEDFKFLTSSYVPVIRQLESASLQKFYFQNTAENATKEVNNMKFRNPKYLSILNHLRFYLPEMYPDLPRILFLDDDVVVQKDLTALWNIDMGGKVNGAVETCFGSFHRYAQYLNFSHPLIREKFNPKACAWAFGMNIFDLDGWRREKLTEQYHYWQNLNEDRTLWKLGTLPAGLITFYSTTKSLDRSWHVLGLGYNPSVGMDEINSAAVIHFNGDMKPWLDIGMNQYKNLWTKYVDSDMEFVQMCNFGM</sequence>
<comment type="similarity">
    <text evidence="2">Belongs to the glycosyltransferase 8 family.</text>
</comment>
<dbReference type="GO" id="GO:0045489">
    <property type="term" value="P:pectin biosynthetic process"/>
    <property type="evidence" value="ECO:0007669"/>
    <property type="project" value="UniProtKB-UniPathway"/>
</dbReference>
<dbReference type="InterPro" id="IPR029993">
    <property type="entry name" value="GAUT"/>
</dbReference>
<feature type="domain" description="CCHC-type" evidence="7">
    <location>
        <begin position="228"/>
        <end position="243"/>
    </location>
</feature>
<keyword evidence="3" id="KW-0328">Glycosyltransferase</keyword>
<dbReference type="Proteomes" id="UP000595140">
    <property type="component" value="Unassembled WGS sequence"/>
</dbReference>
<dbReference type="Pfam" id="PF01501">
    <property type="entry name" value="Glyco_transf_8"/>
    <property type="match status" value="1"/>
</dbReference>
<feature type="region of interest" description="Disordered" evidence="6">
    <location>
        <begin position="189"/>
        <end position="218"/>
    </location>
</feature>
<protein>
    <recommendedName>
        <fullName evidence="7">CCHC-type domain-containing protein</fullName>
    </recommendedName>
</protein>
<dbReference type="EMBL" id="OOIL02001979">
    <property type="protein sequence ID" value="VFQ79554.1"/>
    <property type="molecule type" value="Genomic_DNA"/>
</dbReference>
<dbReference type="Gene3D" id="4.10.60.10">
    <property type="entry name" value="Zinc finger, CCHC-type"/>
    <property type="match status" value="1"/>
</dbReference>
<dbReference type="SMART" id="SM00343">
    <property type="entry name" value="ZnF_C2HC"/>
    <property type="match status" value="1"/>
</dbReference>
<keyword evidence="5" id="KW-0862">Zinc</keyword>
<evidence type="ECO:0000256" key="2">
    <source>
        <dbReference type="ARBA" id="ARBA00006351"/>
    </source>
</evidence>
<evidence type="ECO:0000313" key="9">
    <source>
        <dbReference type="Proteomes" id="UP000595140"/>
    </source>
</evidence>
<dbReference type="OrthoDB" id="1932348at2759"/>
<dbReference type="GO" id="GO:0047262">
    <property type="term" value="F:polygalacturonate 4-alpha-galacturonosyltransferase activity"/>
    <property type="evidence" value="ECO:0007669"/>
    <property type="project" value="InterPro"/>
</dbReference>
<dbReference type="InterPro" id="IPR036875">
    <property type="entry name" value="Znf_CCHC_sf"/>
</dbReference>
<evidence type="ECO:0000256" key="3">
    <source>
        <dbReference type="ARBA" id="ARBA00022676"/>
    </source>
</evidence>
<dbReference type="Pfam" id="PF00098">
    <property type="entry name" value="zf-CCHC"/>
    <property type="match status" value="1"/>
</dbReference>
<evidence type="ECO:0000256" key="4">
    <source>
        <dbReference type="ARBA" id="ARBA00022679"/>
    </source>
</evidence>
<keyword evidence="5" id="KW-0863">Zinc-finger</keyword>
<dbReference type="PROSITE" id="PS50158">
    <property type="entry name" value="ZF_CCHC"/>
    <property type="match status" value="1"/>
</dbReference>
<dbReference type="Pfam" id="PF22936">
    <property type="entry name" value="Pol_BBD"/>
    <property type="match status" value="1"/>
</dbReference>
<feature type="region of interest" description="Disordered" evidence="6">
    <location>
        <begin position="415"/>
        <end position="452"/>
    </location>
</feature>
<dbReference type="Gene3D" id="3.90.550.10">
    <property type="entry name" value="Spore Coat Polysaccharide Biosynthesis Protein SpsA, Chain A"/>
    <property type="match status" value="1"/>
</dbReference>
<dbReference type="AlphaFoldDB" id="A0A484LTB8"/>
<comment type="pathway">
    <text evidence="1">Glycan metabolism; pectin biosynthesis.</text>
</comment>
<dbReference type="GO" id="GO:0008270">
    <property type="term" value="F:zinc ion binding"/>
    <property type="evidence" value="ECO:0007669"/>
    <property type="project" value="UniProtKB-KW"/>
</dbReference>
<dbReference type="InterPro" id="IPR001878">
    <property type="entry name" value="Znf_CCHC"/>
</dbReference>
<dbReference type="SUPFAM" id="SSF53448">
    <property type="entry name" value="Nucleotide-diphospho-sugar transferases"/>
    <property type="match status" value="1"/>
</dbReference>
<dbReference type="PANTHER" id="PTHR32116">
    <property type="entry name" value="GALACTURONOSYLTRANSFERASE 4-RELATED"/>
    <property type="match status" value="1"/>
</dbReference>
<evidence type="ECO:0000256" key="5">
    <source>
        <dbReference type="PROSITE-ProRule" id="PRU00047"/>
    </source>
</evidence>
<dbReference type="SUPFAM" id="SSF57756">
    <property type="entry name" value="Retrovirus zinc finger-like domains"/>
    <property type="match status" value="1"/>
</dbReference>
<dbReference type="PANTHER" id="PTHR32116:SF61">
    <property type="entry name" value="GALACTURONOSYLTRANSFERASE 9-RELATED"/>
    <property type="match status" value="1"/>
</dbReference>